<dbReference type="Proteomes" id="UP000239757">
    <property type="component" value="Unassembled WGS sequence"/>
</dbReference>
<reference evidence="1 2" key="1">
    <citation type="submission" date="2015-01" db="EMBL/GenBank/DDBJ databases">
        <title>Genome of allotetraploid Gossypium barbadense reveals genomic plasticity and fiber elongation in cotton evolution.</title>
        <authorList>
            <person name="Chen X."/>
            <person name="Liu X."/>
            <person name="Zhao B."/>
            <person name="Zheng H."/>
            <person name="Hu Y."/>
            <person name="Lu G."/>
            <person name="Yang C."/>
            <person name="Chen J."/>
            <person name="Shan C."/>
            <person name="Zhang L."/>
            <person name="Zhou Y."/>
            <person name="Wang L."/>
            <person name="Guo W."/>
            <person name="Bai Y."/>
            <person name="Ruan J."/>
            <person name="Shangguan X."/>
            <person name="Mao Y."/>
            <person name="Jiang J."/>
            <person name="Zhu Y."/>
            <person name="Lei J."/>
            <person name="Kang H."/>
            <person name="Chen S."/>
            <person name="He X."/>
            <person name="Wang R."/>
            <person name="Wang Y."/>
            <person name="Chen J."/>
            <person name="Wang L."/>
            <person name="Yu S."/>
            <person name="Wang B."/>
            <person name="Wei J."/>
            <person name="Song S."/>
            <person name="Lu X."/>
            <person name="Gao Z."/>
            <person name="Gu W."/>
            <person name="Deng X."/>
            <person name="Ma D."/>
            <person name="Wang S."/>
            <person name="Liang W."/>
            <person name="Fang L."/>
            <person name="Cai C."/>
            <person name="Zhu X."/>
            <person name="Zhou B."/>
            <person name="Zhang Y."/>
            <person name="Chen Z."/>
            <person name="Xu S."/>
            <person name="Zhu R."/>
            <person name="Wang S."/>
            <person name="Zhang T."/>
            <person name="Zhao G."/>
        </authorList>
    </citation>
    <scope>NUCLEOTIDE SEQUENCE [LARGE SCALE GENOMIC DNA]</scope>
    <source>
        <strain evidence="2">cv. Xinhai21</strain>
        <tissue evidence="1">Leaf</tissue>
    </source>
</reference>
<dbReference type="EMBL" id="KZ663407">
    <property type="protein sequence ID" value="PPS12957.1"/>
    <property type="molecule type" value="Genomic_DNA"/>
</dbReference>
<accession>A0A2P5YBK2</accession>
<evidence type="ECO:0000313" key="1">
    <source>
        <dbReference type="EMBL" id="PPS12957.1"/>
    </source>
</evidence>
<sequence length="65" mass="7084">MVGGCTSRKNAYGFFHLKYYAGANVPSNVTVRRLQHRLREAASRAEARISGILSLGRPCGTKSCV</sequence>
<organism evidence="1 2">
    <name type="scientific">Gossypium barbadense</name>
    <name type="common">Sea Island cotton</name>
    <name type="synonym">Hibiscus barbadensis</name>
    <dbReference type="NCBI Taxonomy" id="3634"/>
    <lineage>
        <taxon>Eukaryota</taxon>
        <taxon>Viridiplantae</taxon>
        <taxon>Streptophyta</taxon>
        <taxon>Embryophyta</taxon>
        <taxon>Tracheophyta</taxon>
        <taxon>Spermatophyta</taxon>
        <taxon>Magnoliopsida</taxon>
        <taxon>eudicotyledons</taxon>
        <taxon>Gunneridae</taxon>
        <taxon>Pentapetalae</taxon>
        <taxon>rosids</taxon>
        <taxon>malvids</taxon>
        <taxon>Malvales</taxon>
        <taxon>Malvaceae</taxon>
        <taxon>Malvoideae</taxon>
        <taxon>Gossypium</taxon>
    </lineage>
</organism>
<protein>
    <submittedName>
        <fullName evidence="1">Uncharacterized protein</fullName>
    </submittedName>
</protein>
<gene>
    <name evidence="1" type="ORF">GOBAR_AA07683</name>
</gene>
<dbReference type="AlphaFoldDB" id="A0A2P5YBK2"/>
<evidence type="ECO:0000313" key="2">
    <source>
        <dbReference type="Proteomes" id="UP000239757"/>
    </source>
</evidence>
<name>A0A2P5YBK2_GOSBA</name>
<proteinExistence type="predicted"/>